<dbReference type="InParanoid" id="A0A316VVU6"/>
<dbReference type="OrthoDB" id="10266265at2759"/>
<dbReference type="Pfam" id="PF00995">
    <property type="entry name" value="Sec1"/>
    <property type="match status" value="1"/>
</dbReference>
<dbReference type="Gene3D" id="3.40.50.1910">
    <property type="match status" value="1"/>
</dbReference>
<dbReference type="RefSeq" id="XP_025368937.1">
    <property type="nucleotide sequence ID" value="XM_025516221.1"/>
</dbReference>
<dbReference type="AlphaFoldDB" id="A0A316VVU6"/>
<dbReference type="InterPro" id="IPR036045">
    <property type="entry name" value="Sec1-like_sf"/>
</dbReference>
<name>A0A316VVU6_9BASI</name>
<comment type="similarity">
    <text evidence="1">Belongs to the STXBP/unc-18/SEC1 family.</text>
</comment>
<dbReference type="GeneID" id="37038091"/>
<evidence type="ECO:0000313" key="3">
    <source>
        <dbReference type="Proteomes" id="UP000245783"/>
    </source>
</evidence>
<sequence length="145" mass="14458">MLVCDCRPQEVIIFIVGGATYEEARSIALLNSQGTSGPGLGTRFLLGGTTVHNSSTFLDFVQDTASRCGPSITRAAPPQGAPAGALGTASSSSNPLNLGVPAGPEIAPTAAGGLLDPGRIGEAAEGARDIARGIFGRVQGAVQGL</sequence>
<dbReference type="InterPro" id="IPR027482">
    <property type="entry name" value="Sec1-like_dom2"/>
</dbReference>
<proteinExistence type="inferred from homology"/>
<dbReference type="EMBL" id="KZ819388">
    <property type="protein sequence ID" value="PWN41777.1"/>
    <property type="molecule type" value="Genomic_DNA"/>
</dbReference>
<dbReference type="SUPFAM" id="SSF56815">
    <property type="entry name" value="Sec1/munc18-like (SM) proteins"/>
    <property type="match status" value="1"/>
</dbReference>
<evidence type="ECO:0000256" key="1">
    <source>
        <dbReference type="ARBA" id="ARBA00009884"/>
    </source>
</evidence>
<gene>
    <name evidence="2" type="ORF">IE81DRAFT_348102</name>
</gene>
<reference evidence="2 3" key="1">
    <citation type="journal article" date="2018" name="Mol. Biol. Evol.">
        <title>Broad Genomic Sampling Reveals a Smut Pathogenic Ancestry of the Fungal Clade Ustilaginomycotina.</title>
        <authorList>
            <person name="Kijpornyongpan T."/>
            <person name="Mondo S.J."/>
            <person name="Barry K."/>
            <person name="Sandor L."/>
            <person name="Lee J."/>
            <person name="Lipzen A."/>
            <person name="Pangilinan J."/>
            <person name="LaButti K."/>
            <person name="Hainaut M."/>
            <person name="Henrissat B."/>
            <person name="Grigoriev I.V."/>
            <person name="Spatafora J.W."/>
            <person name="Aime M.C."/>
        </authorList>
    </citation>
    <scope>NUCLEOTIDE SEQUENCE [LARGE SCALE GENOMIC DNA]</scope>
    <source>
        <strain evidence="2 3">MCA 4658</strain>
    </source>
</reference>
<protein>
    <recommendedName>
        <fullName evidence="4">Sec1-like protein</fullName>
    </recommendedName>
</protein>
<accession>A0A316VVU6</accession>
<organism evidence="2 3">
    <name type="scientific">Ceraceosorus guamensis</name>
    <dbReference type="NCBI Taxonomy" id="1522189"/>
    <lineage>
        <taxon>Eukaryota</taxon>
        <taxon>Fungi</taxon>
        <taxon>Dikarya</taxon>
        <taxon>Basidiomycota</taxon>
        <taxon>Ustilaginomycotina</taxon>
        <taxon>Exobasidiomycetes</taxon>
        <taxon>Ceraceosorales</taxon>
        <taxon>Ceraceosoraceae</taxon>
        <taxon>Ceraceosorus</taxon>
    </lineage>
</organism>
<evidence type="ECO:0000313" key="2">
    <source>
        <dbReference type="EMBL" id="PWN41777.1"/>
    </source>
</evidence>
<dbReference type="InterPro" id="IPR001619">
    <property type="entry name" value="Sec1-like"/>
</dbReference>
<keyword evidence="3" id="KW-1185">Reference proteome</keyword>
<dbReference type="GO" id="GO:0016192">
    <property type="term" value="P:vesicle-mediated transport"/>
    <property type="evidence" value="ECO:0007669"/>
    <property type="project" value="InterPro"/>
</dbReference>
<evidence type="ECO:0008006" key="4">
    <source>
        <dbReference type="Google" id="ProtNLM"/>
    </source>
</evidence>
<dbReference type="Proteomes" id="UP000245783">
    <property type="component" value="Unassembled WGS sequence"/>
</dbReference>
<dbReference type="STRING" id="1522189.A0A316VVU6"/>